<dbReference type="AlphaFoldDB" id="D8P251"/>
<protein>
    <submittedName>
        <fullName evidence="1">Uncharacterized protein</fullName>
    </submittedName>
</protein>
<geneLocation type="plasmid" evidence="1">
    <name>RCFBPv3_mp</name>
</geneLocation>
<evidence type="ECO:0000313" key="1">
    <source>
        <dbReference type="EMBL" id="CBJ52987.1"/>
    </source>
</evidence>
<sequence length="20" mass="2336">MHYFLNRHLRLLTVSIGAPP</sequence>
<gene>
    <name evidence="1" type="ORF">RCFBP_mp10197</name>
</gene>
<accession>D8P251</accession>
<reference evidence="1" key="1">
    <citation type="journal article" date="2010" name="BMC Genomics">
        <title>Genomes of three tomato pathogens within the Ralstonia solanacearum species complex reveal significant evolutionary divergence.</title>
        <authorList>
            <person name="Remenant B."/>
            <person name="Coupat-Goutaland B."/>
            <person name="Guidot A."/>
            <person name="Cellier G."/>
            <person name="Wicker E."/>
            <person name="Allen C."/>
            <person name="Fegan M."/>
            <person name="Pruvost O."/>
            <person name="Elbaz M."/>
            <person name="Calteau A."/>
            <person name="Salvignol G."/>
            <person name="Mornico D."/>
            <person name="Mangenot S."/>
            <person name="Barbe V."/>
            <person name="Medigue C."/>
            <person name="Prior P."/>
        </authorList>
    </citation>
    <scope>NUCLEOTIDE SEQUENCE [LARGE SCALE GENOMIC DNA]</scope>
    <source>
        <strain evidence="1">CFBP2957</strain>
        <plasmid evidence="1">RCFBPv3_mp</plasmid>
    </source>
</reference>
<organism evidence="1">
    <name type="scientific">Ralstonia solanacearum CFBP2957</name>
    <dbReference type="NCBI Taxonomy" id="859656"/>
    <lineage>
        <taxon>Bacteria</taxon>
        <taxon>Pseudomonadati</taxon>
        <taxon>Pseudomonadota</taxon>
        <taxon>Betaproteobacteria</taxon>
        <taxon>Burkholderiales</taxon>
        <taxon>Burkholderiaceae</taxon>
        <taxon>Ralstonia</taxon>
        <taxon>Ralstonia solanacearum species complex</taxon>
    </lineage>
</organism>
<name>D8P251_RALSL</name>
<dbReference type="EMBL" id="FP885907">
    <property type="protein sequence ID" value="CBJ52987.1"/>
    <property type="molecule type" value="Genomic_DNA"/>
</dbReference>
<reference evidence="1" key="2">
    <citation type="submission" date="2010-02" db="EMBL/GenBank/DDBJ databases">
        <authorList>
            <person name="Genoscope - CEA"/>
        </authorList>
    </citation>
    <scope>NUCLEOTIDE SEQUENCE</scope>
    <source>
        <strain evidence="1">CFBP2957</strain>
        <plasmid evidence="1">RCFBPv3_mp</plasmid>
    </source>
</reference>
<keyword evidence="1" id="KW-0614">Plasmid</keyword>
<proteinExistence type="predicted"/>